<feature type="active site" description="Charge relay system" evidence="5">
    <location>
        <position position="376"/>
    </location>
</feature>
<dbReference type="PRINTS" id="PR00723">
    <property type="entry name" value="SUBTILISIN"/>
</dbReference>
<dbReference type="Proteomes" id="UP000236569">
    <property type="component" value="Unassembled WGS sequence"/>
</dbReference>
<sequence length="695" mass="72554">MPKHFAKPLGVFALTALLAACGQQRPSSVVPVAAQPSGPVAQSGKLKYMQHELVLGYHDQASLNRAVGILGGQVIATIPEIKAALVRVDGDALKLTPRAMRMEGLRYALPNAVVTGEDPAPLSPAGLSPQANSADQFFDELPQYALDPRHLNAKAAWDAGLTGRGVLVAVLDDPGDVSHPDLAPNWAGKAYNPFLNKVYTDAKEWVDASKSNFASHGTFVASSIVAADDGKGIVGVAPGAKFMPVVINPAAKTENEFYSSFYIAAGAVWATNNGARVLNNSWGGGTSFGAVKDAFDYAMSNGTAVVASMGNSYHDEFQYPAALPGVIASGALDGSNRKVTFSTTGRHISSSAPGQDTMLANPTWMGGGHRLISGTSFSSPYTAGVAALVYGKCPAATPYQVRRVLEMTANGSIGSNPGGFDRDTGWGALNAGNVAKMLTSCDALPAKGANVQVNVSYVNGSGTQPGILADVMLRGQGFRAGATDDPTPLYLSTTDADGNANFAEIAPGTYDVYVAGADLGLTGGVTEDRGTFVGTLTATSGSTYYSPDHKRVLLNAAFLDLNPVDPYEPNDSPADAKPIAYGETTQTAYIYGQPQDFDFFKFTAAAGDQIKADVLAAGQLGGALDSFLYLIGPDGKVLAQNDDRGTPRIDSDSEITYTVPAAGTYYLAVTSYTISEGGDDNNPFNKYQLKLNKTN</sequence>
<dbReference type="SUPFAM" id="SSF117074">
    <property type="entry name" value="Hypothetical protein PA1324"/>
    <property type="match status" value="1"/>
</dbReference>
<evidence type="ECO:0000313" key="10">
    <source>
        <dbReference type="EMBL" id="GBF07901.1"/>
    </source>
</evidence>
<feature type="active site" description="Charge relay system" evidence="5">
    <location>
        <position position="172"/>
    </location>
</feature>
<name>A0A2I9DRA4_9DEIO</name>
<dbReference type="InterPro" id="IPR056489">
    <property type="entry name" value="Ig_Fls_DR_A0283-like"/>
</dbReference>
<dbReference type="InterPro" id="IPR054399">
    <property type="entry name" value="Fervidolysin-like_N_prodom"/>
</dbReference>
<dbReference type="InterPro" id="IPR050131">
    <property type="entry name" value="Peptidase_S8_subtilisin-like"/>
</dbReference>
<protein>
    <submittedName>
        <fullName evidence="10">Serine protease, subtilase family</fullName>
    </submittedName>
</protein>
<dbReference type="PANTHER" id="PTHR43806">
    <property type="entry name" value="PEPTIDASE S8"/>
    <property type="match status" value="1"/>
</dbReference>
<dbReference type="RefSeq" id="WP_103131190.1">
    <property type="nucleotide sequence ID" value="NZ_BFAG01000019.1"/>
</dbReference>
<dbReference type="InterPro" id="IPR013783">
    <property type="entry name" value="Ig-like_fold"/>
</dbReference>
<evidence type="ECO:0000256" key="3">
    <source>
        <dbReference type="ARBA" id="ARBA00022801"/>
    </source>
</evidence>
<dbReference type="Pfam" id="PF00082">
    <property type="entry name" value="Peptidase_S8"/>
    <property type="match status" value="1"/>
</dbReference>
<evidence type="ECO:0000256" key="2">
    <source>
        <dbReference type="ARBA" id="ARBA00022670"/>
    </source>
</evidence>
<dbReference type="InterPro" id="IPR022398">
    <property type="entry name" value="Peptidase_S8_His-AS"/>
</dbReference>
<feature type="domain" description="Fervidolysin-like N-terminal prodomain" evidence="8">
    <location>
        <begin position="35"/>
        <end position="111"/>
    </location>
</feature>
<dbReference type="OrthoDB" id="52744at2"/>
<evidence type="ECO:0000259" key="9">
    <source>
        <dbReference type="Pfam" id="PF24025"/>
    </source>
</evidence>
<dbReference type="PROSITE" id="PS51257">
    <property type="entry name" value="PROKAR_LIPOPROTEIN"/>
    <property type="match status" value="1"/>
</dbReference>
<evidence type="ECO:0000259" key="7">
    <source>
        <dbReference type="Pfam" id="PF04151"/>
    </source>
</evidence>
<dbReference type="SUPFAM" id="SSF89260">
    <property type="entry name" value="Collagen-binding domain"/>
    <property type="match status" value="1"/>
</dbReference>
<dbReference type="InterPro" id="IPR007280">
    <property type="entry name" value="Peptidase_C_arc/bac"/>
</dbReference>
<dbReference type="PROSITE" id="PS00138">
    <property type="entry name" value="SUBTILASE_SER"/>
    <property type="match status" value="1"/>
</dbReference>
<gene>
    <name evidence="10" type="ORF">DAERI_190034</name>
</gene>
<feature type="active site" description="Charge relay system" evidence="5">
    <location>
        <position position="216"/>
    </location>
</feature>
<dbReference type="Pfam" id="PF22148">
    <property type="entry name" value="Fervidolysin_NPro-like"/>
    <property type="match status" value="1"/>
</dbReference>
<dbReference type="InterPro" id="IPR017306">
    <property type="entry name" value="Peptidase_S8A_fervidolysi-like"/>
</dbReference>
<dbReference type="SUPFAM" id="SSF52743">
    <property type="entry name" value="Subtilisin-like"/>
    <property type="match status" value="1"/>
</dbReference>
<proteinExistence type="inferred from homology"/>
<dbReference type="InterPro" id="IPR036852">
    <property type="entry name" value="Peptidase_S8/S53_dom_sf"/>
</dbReference>
<evidence type="ECO:0000313" key="11">
    <source>
        <dbReference type="Proteomes" id="UP000236569"/>
    </source>
</evidence>
<dbReference type="PIRSF" id="PIRSF037882">
    <property type="entry name" value="Subtilisin_rel_fervidolysin"/>
    <property type="match status" value="1"/>
</dbReference>
<dbReference type="InterPro" id="IPR023828">
    <property type="entry name" value="Peptidase_S8_Ser-AS"/>
</dbReference>
<dbReference type="PROSITE" id="PS00137">
    <property type="entry name" value="SUBTILASE_HIS"/>
    <property type="match status" value="1"/>
</dbReference>
<dbReference type="PROSITE" id="PS51892">
    <property type="entry name" value="SUBTILASE"/>
    <property type="match status" value="1"/>
</dbReference>
<evidence type="ECO:0000256" key="1">
    <source>
        <dbReference type="ARBA" id="ARBA00011073"/>
    </source>
</evidence>
<keyword evidence="3 5" id="KW-0378">Hydrolase</keyword>
<dbReference type="InterPro" id="IPR015500">
    <property type="entry name" value="Peptidase_S8_subtilisin-rel"/>
</dbReference>
<dbReference type="Gene3D" id="3.30.70.80">
    <property type="entry name" value="Peptidase S8 propeptide/proteinase inhibitor I9"/>
    <property type="match status" value="1"/>
</dbReference>
<feature type="domain" description="Peptidase C-terminal archaeal/bacterial" evidence="7">
    <location>
        <begin position="596"/>
        <end position="671"/>
    </location>
</feature>
<comment type="similarity">
    <text evidence="1 5">Belongs to the peptidase S8 family.</text>
</comment>
<keyword evidence="2 5" id="KW-0645">Protease</keyword>
<dbReference type="GO" id="GO:0004252">
    <property type="term" value="F:serine-type endopeptidase activity"/>
    <property type="evidence" value="ECO:0007669"/>
    <property type="project" value="UniProtKB-UniRule"/>
</dbReference>
<keyword evidence="4 5" id="KW-0720">Serine protease</keyword>
<dbReference type="GO" id="GO:0006508">
    <property type="term" value="P:proteolysis"/>
    <property type="evidence" value="ECO:0007669"/>
    <property type="project" value="UniProtKB-KW"/>
</dbReference>
<feature type="domain" description="Fervidolysin/DR-A0283-like Ig-like" evidence="9">
    <location>
        <begin position="444"/>
        <end position="520"/>
    </location>
</feature>
<dbReference type="Pfam" id="PF24025">
    <property type="entry name" value="Ig_DR_A0283-like"/>
    <property type="match status" value="1"/>
</dbReference>
<evidence type="ECO:0000256" key="5">
    <source>
        <dbReference type="PROSITE-ProRule" id="PRU01240"/>
    </source>
</evidence>
<feature type="domain" description="Peptidase S8/S53" evidence="6">
    <location>
        <begin position="163"/>
        <end position="427"/>
    </location>
</feature>
<reference evidence="11" key="1">
    <citation type="submission" date="2018-01" db="EMBL/GenBank/DDBJ databases">
        <title>Draft Genome Sequence of the Radioresistant Bacterium Deinococcus aerius TR0125, Isolated from the Higher Atmosphere above Japan.</title>
        <authorList>
            <person name="Satoh K."/>
            <person name="Arai H."/>
            <person name="Sanzen T."/>
            <person name="Kawaguchi Y."/>
            <person name="Hayashi H."/>
            <person name="Yokobori S."/>
            <person name="Yamagishi A."/>
            <person name="Oono Y."/>
            <person name="Narumi I."/>
        </authorList>
    </citation>
    <scope>NUCLEOTIDE SEQUENCE [LARGE SCALE GENOMIC DNA]</scope>
    <source>
        <strain evidence="11">TR0125</strain>
    </source>
</reference>
<dbReference type="NCBIfam" id="NF038127">
    <property type="entry name" value="FDP_fam"/>
    <property type="match status" value="1"/>
</dbReference>
<dbReference type="AlphaFoldDB" id="A0A2I9DRA4"/>
<evidence type="ECO:0000259" key="8">
    <source>
        <dbReference type="Pfam" id="PF22148"/>
    </source>
</evidence>
<keyword evidence="11" id="KW-1185">Reference proteome</keyword>
<dbReference type="Gene3D" id="2.60.120.380">
    <property type="match status" value="1"/>
</dbReference>
<dbReference type="EMBL" id="BFAG01000019">
    <property type="protein sequence ID" value="GBF07901.1"/>
    <property type="molecule type" value="Genomic_DNA"/>
</dbReference>
<organism evidence="10 11">
    <name type="scientific">Deinococcus aerius</name>
    <dbReference type="NCBI Taxonomy" id="200253"/>
    <lineage>
        <taxon>Bacteria</taxon>
        <taxon>Thermotogati</taxon>
        <taxon>Deinococcota</taxon>
        <taxon>Deinococci</taxon>
        <taxon>Deinococcales</taxon>
        <taxon>Deinococcaceae</taxon>
        <taxon>Deinococcus</taxon>
    </lineage>
</organism>
<evidence type="ECO:0000256" key="4">
    <source>
        <dbReference type="ARBA" id="ARBA00022825"/>
    </source>
</evidence>
<accession>A0A2I9DRA4</accession>
<dbReference type="Gene3D" id="2.60.40.10">
    <property type="entry name" value="Immunoglobulins"/>
    <property type="match status" value="1"/>
</dbReference>
<comment type="caution">
    <text evidence="10">The sequence shown here is derived from an EMBL/GenBank/DDBJ whole genome shotgun (WGS) entry which is preliminary data.</text>
</comment>
<evidence type="ECO:0000259" key="6">
    <source>
        <dbReference type="Pfam" id="PF00082"/>
    </source>
</evidence>
<dbReference type="InterPro" id="IPR000209">
    <property type="entry name" value="Peptidase_S8/S53_dom"/>
</dbReference>
<dbReference type="PANTHER" id="PTHR43806:SF11">
    <property type="entry name" value="CEREVISIN-RELATED"/>
    <property type="match status" value="1"/>
</dbReference>
<dbReference type="Pfam" id="PF04151">
    <property type="entry name" value="PPC"/>
    <property type="match status" value="1"/>
</dbReference>
<dbReference type="InterPro" id="IPR037045">
    <property type="entry name" value="S8pro/Inhibitor_I9_sf"/>
</dbReference>
<dbReference type="Gene3D" id="3.40.50.200">
    <property type="entry name" value="Peptidase S8/S53 domain"/>
    <property type="match status" value="1"/>
</dbReference>